<gene>
    <name evidence="7" type="ORF">GCM10007368_35990</name>
</gene>
<dbReference type="RefSeq" id="WP_229738418.1">
    <property type="nucleotide sequence ID" value="NZ_BMDG01000014.1"/>
</dbReference>
<comment type="subcellular location">
    <subcellularLocation>
        <location evidence="1">Membrane</location>
        <topology evidence="1">Multi-pass membrane protein</topology>
    </subcellularLocation>
</comment>
<evidence type="ECO:0000256" key="4">
    <source>
        <dbReference type="ARBA" id="ARBA00022989"/>
    </source>
</evidence>
<dbReference type="PANTHER" id="PTHR31885:SF6">
    <property type="entry name" value="GH04784P"/>
    <property type="match status" value="1"/>
</dbReference>
<feature type="transmembrane region" description="Helical" evidence="6">
    <location>
        <begin position="58"/>
        <end position="75"/>
    </location>
</feature>
<proteinExistence type="inferred from homology"/>
<keyword evidence="8" id="KW-1185">Reference proteome</keyword>
<evidence type="ECO:0000313" key="8">
    <source>
        <dbReference type="Proteomes" id="UP000632535"/>
    </source>
</evidence>
<name>A0ABQ2BCH0_9MICO</name>
<evidence type="ECO:0000256" key="1">
    <source>
        <dbReference type="ARBA" id="ARBA00004141"/>
    </source>
</evidence>
<feature type="transmembrane region" description="Helical" evidence="6">
    <location>
        <begin position="82"/>
        <end position="103"/>
    </location>
</feature>
<dbReference type="Proteomes" id="UP000632535">
    <property type="component" value="Unassembled WGS sequence"/>
</dbReference>
<evidence type="ECO:0000313" key="7">
    <source>
        <dbReference type="EMBL" id="GGI11395.1"/>
    </source>
</evidence>
<evidence type="ECO:0000256" key="3">
    <source>
        <dbReference type="ARBA" id="ARBA00022692"/>
    </source>
</evidence>
<accession>A0ABQ2BCH0</accession>
<keyword evidence="3 6" id="KW-0812">Transmembrane</keyword>
<sequence length="241" mass="24472">MTDAVHPGSPGAATPVGAAEPVRLLPTPTSRGVAVALAMLTVLHLVAQVAEAPDLARVTQWGLMPLLAAVLWCASAAPRPRLVRAVLVALCFSWVGDTAPAFFTGDAAFLAMVAGFLVAQVAYAAAFWPYRSQSLARRPAALAAYGLVAVAIVGACAPGAPGPLLAAVVVYALCLGTMAVLATGVHLLAGIGGVVFLVSDAMIGLGAFTDWFAPPASGFWVMLTYVAGQALIVAGVLARRD</sequence>
<dbReference type="EMBL" id="BMDG01000014">
    <property type="protein sequence ID" value="GGI11395.1"/>
    <property type="molecule type" value="Genomic_DNA"/>
</dbReference>
<dbReference type="PANTHER" id="PTHR31885">
    <property type="entry name" value="GH04784P"/>
    <property type="match status" value="1"/>
</dbReference>
<organism evidence="7 8">
    <name type="scientific">Isoptericola cucumis</name>
    <dbReference type="NCBI Taxonomy" id="1776856"/>
    <lineage>
        <taxon>Bacteria</taxon>
        <taxon>Bacillati</taxon>
        <taxon>Actinomycetota</taxon>
        <taxon>Actinomycetes</taxon>
        <taxon>Micrococcales</taxon>
        <taxon>Promicromonosporaceae</taxon>
        <taxon>Isoptericola</taxon>
    </lineage>
</organism>
<comment type="similarity">
    <text evidence="2">Belongs to the TMEM86 family.</text>
</comment>
<keyword evidence="5 6" id="KW-0472">Membrane</keyword>
<keyword evidence="4 6" id="KW-1133">Transmembrane helix</keyword>
<feature type="transmembrane region" description="Helical" evidence="6">
    <location>
        <begin position="109"/>
        <end position="130"/>
    </location>
</feature>
<evidence type="ECO:0000256" key="2">
    <source>
        <dbReference type="ARBA" id="ARBA00007375"/>
    </source>
</evidence>
<feature type="transmembrane region" description="Helical" evidence="6">
    <location>
        <begin position="194"/>
        <end position="213"/>
    </location>
</feature>
<dbReference type="InterPro" id="IPR012506">
    <property type="entry name" value="TMEM86B-like"/>
</dbReference>
<feature type="transmembrane region" description="Helical" evidence="6">
    <location>
        <begin position="166"/>
        <end position="187"/>
    </location>
</feature>
<evidence type="ECO:0000256" key="6">
    <source>
        <dbReference type="SAM" id="Phobius"/>
    </source>
</evidence>
<protein>
    <submittedName>
        <fullName evidence="7">Lysoplasmalogenase</fullName>
    </submittedName>
</protein>
<feature type="transmembrane region" description="Helical" evidence="6">
    <location>
        <begin position="142"/>
        <end position="160"/>
    </location>
</feature>
<evidence type="ECO:0000256" key="5">
    <source>
        <dbReference type="ARBA" id="ARBA00023136"/>
    </source>
</evidence>
<reference evidence="8" key="1">
    <citation type="journal article" date="2019" name="Int. J. Syst. Evol. Microbiol.">
        <title>The Global Catalogue of Microorganisms (GCM) 10K type strain sequencing project: providing services to taxonomists for standard genome sequencing and annotation.</title>
        <authorList>
            <consortium name="The Broad Institute Genomics Platform"/>
            <consortium name="The Broad Institute Genome Sequencing Center for Infectious Disease"/>
            <person name="Wu L."/>
            <person name="Ma J."/>
        </authorList>
    </citation>
    <scope>NUCLEOTIDE SEQUENCE [LARGE SCALE GENOMIC DNA]</scope>
    <source>
        <strain evidence="8">CCM 8653</strain>
    </source>
</reference>
<dbReference type="Pfam" id="PF07947">
    <property type="entry name" value="YhhN"/>
    <property type="match status" value="1"/>
</dbReference>
<feature type="transmembrane region" description="Helical" evidence="6">
    <location>
        <begin position="219"/>
        <end position="238"/>
    </location>
</feature>
<comment type="caution">
    <text evidence="7">The sequence shown here is derived from an EMBL/GenBank/DDBJ whole genome shotgun (WGS) entry which is preliminary data.</text>
</comment>